<dbReference type="EC" id="2.1.1.-" evidence="6"/>
<comment type="similarity">
    <text evidence="6">Belongs to the methyltransferase superfamily. RNA methyltransferase RsmG family.</text>
</comment>
<keyword evidence="8" id="KW-1185">Reference proteome</keyword>
<feature type="binding site" evidence="6">
    <location>
        <position position="155"/>
    </location>
    <ligand>
        <name>S-adenosyl-L-methionine</name>
        <dbReference type="ChEBI" id="CHEBI:59789"/>
    </ligand>
</feature>
<comment type="subcellular location">
    <subcellularLocation>
        <location evidence="6">Cytoplasm</location>
    </subcellularLocation>
</comment>
<dbReference type="OrthoDB" id="9808773at2"/>
<dbReference type="PANTHER" id="PTHR31760:SF0">
    <property type="entry name" value="S-ADENOSYL-L-METHIONINE-DEPENDENT METHYLTRANSFERASES SUPERFAMILY PROTEIN"/>
    <property type="match status" value="1"/>
</dbReference>
<keyword evidence="2 6" id="KW-0698">rRNA processing</keyword>
<accession>A0A2S9YEN4</accession>
<dbReference type="HAMAP" id="MF_00074">
    <property type="entry name" value="16SrRNA_methyltr_G"/>
    <property type="match status" value="1"/>
</dbReference>
<keyword evidence="3 6" id="KW-0489">Methyltransferase</keyword>
<organism evidence="7 8">
    <name type="scientific">Enhygromyxa salina</name>
    <dbReference type="NCBI Taxonomy" id="215803"/>
    <lineage>
        <taxon>Bacteria</taxon>
        <taxon>Pseudomonadati</taxon>
        <taxon>Myxococcota</taxon>
        <taxon>Polyangia</taxon>
        <taxon>Nannocystales</taxon>
        <taxon>Nannocystaceae</taxon>
        <taxon>Enhygromyxa</taxon>
    </lineage>
</organism>
<evidence type="ECO:0000256" key="1">
    <source>
        <dbReference type="ARBA" id="ARBA00022490"/>
    </source>
</evidence>
<dbReference type="SUPFAM" id="SSF53335">
    <property type="entry name" value="S-adenosyl-L-methionine-dependent methyltransferases"/>
    <property type="match status" value="1"/>
</dbReference>
<comment type="caution">
    <text evidence="7">The sequence shown here is derived from an EMBL/GenBank/DDBJ whole genome shotgun (WGS) entry which is preliminary data.</text>
</comment>
<dbReference type="GO" id="GO:0070043">
    <property type="term" value="F:rRNA (guanine-N7-)-methyltransferase activity"/>
    <property type="evidence" value="ECO:0007669"/>
    <property type="project" value="UniProtKB-UniRule"/>
</dbReference>
<dbReference type="GO" id="GO:0005829">
    <property type="term" value="C:cytosol"/>
    <property type="evidence" value="ECO:0007669"/>
    <property type="project" value="TreeGrafter"/>
</dbReference>
<dbReference type="Gene3D" id="3.40.50.150">
    <property type="entry name" value="Vaccinia Virus protein VP39"/>
    <property type="match status" value="1"/>
</dbReference>
<feature type="binding site" evidence="6">
    <location>
        <position position="81"/>
    </location>
    <ligand>
        <name>S-adenosyl-L-methionine</name>
        <dbReference type="ChEBI" id="CHEBI:59789"/>
    </ligand>
</feature>
<feature type="binding site" evidence="6">
    <location>
        <position position="86"/>
    </location>
    <ligand>
        <name>S-adenosyl-L-methionine</name>
        <dbReference type="ChEBI" id="CHEBI:59789"/>
    </ligand>
</feature>
<keyword evidence="5 6" id="KW-0949">S-adenosyl-L-methionine</keyword>
<evidence type="ECO:0000256" key="2">
    <source>
        <dbReference type="ARBA" id="ARBA00022552"/>
    </source>
</evidence>
<dbReference type="InterPro" id="IPR029063">
    <property type="entry name" value="SAM-dependent_MTases_sf"/>
</dbReference>
<evidence type="ECO:0000313" key="8">
    <source>
        <dbReference type="Proteomes" id="UP000237968"/>
    </source>
</evidence>
<reference evidence="7 8" key="1">
    <citation type="submission" date="2018-03" db="EMBL/GenBank/DDBJ databases">
        <title>Draft Genome Sequences of the Obligatory Marine Myxobacteria Enhygromyxa salina SWB005.</title>
        <authorList>
            <person name="Poehlein A."/>
            <person name="Moghaddam J.A."/>
            <person name="Harms H."/>
            <person name="Alanjari M."/>
            <person name="Koenig G.M."/>
            <person name="Daniel R."/>
            <person name="Schaeberle T.F."/>
        </authorList>
    </citation>
    <scope>NUCLEOTIDE SEQUENCE [LARGE SCALE GENOMIC DNA]</scope>
    <source>
        <strain evidence="7 8">SWB005</strain>
    </source>
</reference>
<feature type="binding site" evidence="6">
    <location>
        <begin position="132"/>
        <end position="133"/>
    </location>
    <ligand>
        <name>S-adenosyl-L-methionine</name>
        <dbReference type="ChEBI" id="CHEBI:59789"/>
    </ligand>
</feature>
<gene>
    <name evidence="6" type="primary">rsmG</name>
    <name evidence="7" type="ORF">ENSA5_14370</name>
</gene>
<proteinExistence type="inferred from homology"/>
<keyword evidence="4 6" id="KW-0808">Transferase</keyword>
<comment type="function">
    <text evidence="6">Specifically methylates the N7 position of a guanine in 16S rRNA.</text>
</comment>
<dbReference type="Pfam" id="PF02527">
    <property type="entry name" value="GidB"/>
    <property type="match status" value="1"/>
</dbReference>
<comment type="caution">
    <text evidence="6">Lacks conserved residue(s) required for the propagation of feature annotation.</text>
</comment>
<evidence type="ECO:0000256" key="4">
    <source>
        <dbReference type="ARBA" id="ARBA00022679"/>
    </source>
</evidence>
<dbReference type="PANTHER" id="PTHR31760">
    <property type="entry name" value="S-ADENOSYL-L-METHIONINE-DEPENDENT METHYLTRANSFERASES SUPERFAMILY PROTEIN"/>
    <property type="match status" value="1"/>
</dbReference>
<dbReference type="InterPro" id="IPR003682">
    <property type="entry name" value="rRNA_ssu_MeTfrase_G"/>
</dbReference>
<protein>
    <recommendedName>
        <fullName evidence="6">Ribosomal RNA small subunit methyltransferase G</fullName>
        <ecNumber evidence="6">2.1.1.-</ecNumber>
    </recommendedName>
    <alternativeName>
        <fullName evidence="6">16S rRNA 7-methylguanosine methyltransferase</fullName>
        <shortName evidence="6">16S rRNA m7G methyltransferase</shortName>
    </alternativeName>
</protein>
<dbReference type="Proteomes" id="UP000237968">
    <property type="component" value="Unassembled WGS sequence"/>
</dbReference>
<name>A0A2S9YEN4_9BACT</name>
<sequence>MLAVSEAVLRESCRDLGLEITTRKLDKLLIIKDFIRFYGRSMNLTGALREDSELDAHVIEALQVVALAERLKIRGRWLDVGSGGGFPALVLAAWLGDLNLVLVEPREKRASALELALAKIGRPDARVIRGRLEGSKWRPIDGAALEPGFDAASARAVFSPERWIAEVTPWMKPRGMICLHLNAGDSVPEGSELAGRVDGERWSAVGVWSVPRGTTG</sequence>
<dbReference type="EMBL" id="PVNK01000077">
    <property type="protein sequence ID" value="PRQ03563.1"/>
    <property type="molecule type" value="Genomic_DNA"/>
</dbReference>
<evidence type="ECO:0000313" key="7">
    <source>
        <dbReference type="EMBL" id="PRQ03563.1"/>
    </source>
</evidence>
<dbReference type="AlphaFoldDB" id="A0A2S9YEN4"/>
<evidence type="ECO:0000256" key="3">
    <source>
        <dbReference type="ARBA" id="ARBA00022603"/>
    </source>
</evidence>
<keyword evidence="1 6" id="KW-0963">Cytoplasm</keyword>
<evidence type="ECO:0000256" key="6">
    <source>
        <dbReference type="HAMAP-Rule" id="MF_00074"/>
    </source>
</evidence>
<evidence type="ECO:0000256" key="5">
    <source>
        <dbReference type="ARBA" id="ARBA00022691"/>
    </source>
</evidence>
<dbReference type="CDD" id="cd02440">
    <property type="entry name" value="AdoMet_MTases"/>
    <property type="match status" value="1"/>
</dbReference>
<dbReference type="RefSeq" id="WP_106390910.1">
    <property type="nucleotide sequence ID" value="NZ_PVNK01000077.1"/>
</dbReference>